<dbReference type="AlphaFoldDB" id="A0A7S4E937"/>
<proteinExistence type="predicted"/>
<evidence type="ECO:0000256" key="1">
    <source>
        <dbReference type="SAM" id="MobiDB-lite"/>
    </source>
</evidence>
<sequence>MADDAGSRRGSAVTSASRRSSRRRSSASVVLGLLTGRRRSSQLAQIRPELVEATVAGVALRLSANQPVDDGDLDSLPQHDVVQKLCATLDDAFAALGHYSDQDGYAPFARLTPTNRGLKRFLERYDRLSPDEWTEQEAQAVEYAARAVAVAARAEARRVQREPGPALAELRRRFREGPLAHLERSVQHARTMASIADGSITSNDDARDRWDDVAARLGAVAARLRMIRCQRQLKAQQTLRDDLAATSKRAALARKRLKPLADAIAKRSNGVVSIPPSKSLWRMATLAGCAEASLDSDDAPYEAPTGEDGGETDEVPPHSLRVRRRAAGSQDGQATLADLARDPGFRLCSLPDVARARVTVATPSQLSRAILALEECDVASVVEGSDAAKNRVELVDCVDCLFGESTTPGTVFFHFRFVDDDGATAFVCELQLCLGQLVTDDWRATAAFDAYRSAREFLVATGKGDLVDAVESEERKTAATSEAPAPAPYPEAPAPRRSLFRFSRGSRDSAPRRRSSVLNAVAAALGRRGSVQPQEDSDDDDEPVLEAEAPPAP</sequence>
<evidence type="ECO:0000313" key="4">
    <source>
        <dbReference type="Proteomes" id="UP000789595"/>
    </source>
</evidence>
<dbReference type="EMBL" id="HBIW01015545">
    <property type="protein sequence ID" value="CAE0697979.1"/>
    <property type="molecule type" value="Transcribed_RNA"/>
</dbReference>
<accession>A0A7S4E937</accession>
<reference evidence="3" key="2">
    <citation type="submission" date="2021-11" db="EMBL/GenBank/DDBJ databases">
        <authorList>
            <consortium name="Genoscope - CEA"/>
            <person name="William W."/>
        </authorList>
    </citation>
    <scope>NUCLEOTIDE SEQUENCE</scope>
</reference>
<evidence type="ECO:0000313" key="3">
    <source>
        <dbReference type="EMBL" id="CAH0366033.1"/>
    </source>
</evidence>
<organism evidence="2">
    <name type="scientific">Pelagomonas calceolata</name>
    <dbReference type="NCBI Taxonomy" id="35677"/>
    <lineage>
        <taxon>Eukaryota</taxon>
        <taxon>Sar</taxon>
        <taxon>Stramenopiles</taxon>
        <taxon>Ochrophyta</taxon>
        <taxon>Pelagophyceae</taxon>
        <taxon>Pelagomonadales</taxon>
        <taxon>Pelagomonadaceae</taxon>
        <taxon>Pelagomonas</taxon>
    </lineage>
</organism>
<feature type="compositionally biased region" description="Acidic residues" evidence="1">
    <location>
        <begin position="535"/>
        <end position="545"/>
    </location>
</feature>
<dbReference type="EMBL" id="CAKKNE010000001">
    <property type="protein sequence ID" value="CAH0366033.1"/>
    <property type="molecule type" value="Genomic_DNA"/>
</dbReference>
<evidence type="ECO:0000313" key="2">
    <source>
        <dbReference type="EMBL" id="CAE0697979.1"/>
    </source>
</evidence>
<keyword evidence="4" id="KW-1185">Reference proteome</keyword>
<feature type="region of interest" description="Disordered" evidence="1">
    <location>
        <begin position="472"/>
        <end position="553"/>
    </location>
</feature>
<feature type="region of interest" description="Disordered" evidence="1">
    <location>
        <begin position="295"/>
        <end position="316"/>
    </location>
</feature>
<reference evidence="2" key="1">
    <citation type="submission" date="2021-01" db="EMBL/GenBank/DDBJ databases">
        <authorList>
            <person name="Corre E."/>
            <person name="Pelletier E."/>
            <person name="Niang G."/>
            <person name="Scheremetjew M."/>
            <person name="Finn R."/>
            <person name="Kale V."/>
            <person name="Holt S."/>
            <person name="Cochrane G."/>
            <person name="Meng A."/>
            <person name="Brown T."/>
            <person name="Cohen L."/>
        </authorList>
    </citation>
    <scope>NUCLEOTIDE SEQUENCE</scope>
    <source>
        <strain evidence="2">CCMP1756</strain>
    </source>
</reference>
<protein>
    <submittedName>
        <fullName evidence="2">Uncharacterized protein</fullName>
    </submittedName>
</protein>
<feature type="compositionally biased region" description="Low complexity" evidence="1">
    <location>
        <begin position="8"/>
        <end position="18"/>
    </location>
</feature>
<gene>
    <name evidence="2" type="ORF">PCAL00307_LOCUS13415</name>
    <name evidence="3" type="ORF">PECAL_1P25020</name>
</gene>
<feature type="region of interest" description="Disordered" evidence="1">
    <location>
        <begin position="1"/>
        <end position="25"/>
    </location>
</feature>
<name>A0A7S4E937_9STRA</name>
<dbReference type="Proteomes" id="UP000789595">
    <property type="component" value="Unassembled WGS sequence"/>
</dbReference>